<feature type="compositionally biased region" description="Basic and acidic residues" evidence="1">
    <location>
        <begin position="426"/>
        <end position="436"/>
    </location>
</feature>
<feature type="region of interest" description="Disordered" evidence="1">
    <location>
        <begin position="426"/>
        <end position="455"/>
    </location>
</feature>
<keyword evidence="4" id="KW-1185">Reference proteome</keyword>
<feature type="region of interest" description="Disordered" evidence="1">
    <location>
        <begin position="363"/>
        <end position="406"/>
    </location>
</feature>
<organism evidence="3 4">
    <name type="scientific">Phialemonium atrogriseum</name>
    <dbReference type="NCBI Taxonomy" id="1093897"/>
    <lineage>
        <taxon>Eukaryota</taxon>
        <taxon>Fungi</taxon>
        <taxon>Dikarya</taxon>
        <taxon>Ascomycota</taxon>
        <taxon>Pezizomycotina</taxon>
        <taxon>Sordariomycetes</taxon>
        <taxon>Sordariomycetidae</taxon>
        <taxon>Cephalothecales</taxon>
        <taxon>Cephalothecaceae</taxon>
        <taxon>Phialemonium</taxon>
    </lineage>
</organism>
<feature type="compositionally biased region" description="Acidic residues" evidence="1">
    <location>
        <begin position="443"/>
        <end position="455"/>
    </location>
</feature>
<sequence>MHCFRLPTKILPTTSHHSHTDNMSSAQGAGFHQYGQGTFVPAAPGPAAPGPTAPGLGWQGHRPPPPPVRTRKAPGIRFCHPGYNIPNQLFRLPRVDTEDNQEFGVHHKTALVACQIIAGNRFNKSYLSLHQTGQPVQTPMDGVLTQDRYYFIIDGCEEPYPIVPSFRDWQFPHDCIPEYWLPEYWPAQPSPTKDSPACAVTGVSWATKSAHLVPREEHVWYIENSMSEYAAGMGGTGAIDPNPANIIPLRRDIHRCFDKRWFAIVPKPYPSHDPSLPGFTTQYVTHLLTAEAAEIWPEQHYVSPNNLHEECTPYLFARFAWAILLQVKPFITSGKDRVVIYVDDPKAEDRVFKTGWLKGAELNRRYGGGGEQGAKEKATTPSKRKKGSEKSNADNSSSIDDGDLNHGWVYRTGWLSGAELYRRYAGGDDADKRSNGDDQGSNGDDEGFETTSQDD</sequence>
<feature type="compositionally biased region" description="Polar residues" evidence="1">
    <location>
        <begin position="11"/>
        <end position="23"/>
    </location>
</feature>
<evidence type="ECO:0000259" key="2">
    <source>
        <dbReference type="Pfam" id="PF13391"/>
    </source>
</evidence>
<feature type="region of interest" description="Disordered" evidence="1">
    <location>
        <begin position="1"/>
        <end position="23"/>
    </location>
</feature>
<proteinExistence type="predicted"/>
<evidence type="ECO:0000313" key="3">
    <source>
        <dbReference type="EMBL" id="KAK1762932.1"/>
    </source>
</evidence>
<dbReference type="RefSeq" id="XP_060279145.1">
    <property type="nucleotide sequence ID" value="XM_060425335.1"/>
</dbReference>
<evidence type="ECO:0000313" key="4">
    <source>
        <dbReference type="Proteomes" id="UP001244011"/>
    </source>
</evidence>
<name>A0AAJ0BRX6_9PEZI</name>
<accession>A0AAJ0BRX6</accession>
<evidence type="ECO:0000256" key="1">
    <source>
        <dbReference type="SAM" id="MobiDB-lite"/>
    </source>
</evidence>
<feature type="domain" description="HNH nuclease" evidence="2">
    <location>
        <begin position="198"/>
        <end position="265"/>
    </location>
</feature>
<dbReference type="EMBL" id="MU839032">
    <property type="protein sequence ID" value="KAK1762932.1"/>
    <property type="molecule type" value="Genomic_DNA"/>
</dbReference>
<gene>
    <name evidence="3" type="ORF">QBC33DRAFT_480697</name>
</gene>
<dbReference type="InterPro" id="IPR003615">
    <property type="entry name" value="HNH_nuc"/>
</dbReference>
<dbReference type="AlphaFoldDB" id="A0AAJ0BRX6"/>
<dbReference type="GeneID" id="85308522"/>
<feature type="region of interest" description="Disordered" evidence="1">
    <location>
        <begin position="43"/>
        <end position="69"/>
    </location>
</feature>
<reference evidence="3" key="1">
    <citation type="submission" date="2023-06" db="EMBL/GenBank/DDBJ databases">
        <title>Genome-scale phylogeny and comparative genomics of the fungal order Sordariales.</title>
        <authorList>
            <consortium name="Lawrence Berkeley National Laboratory"/>
            <person name="Hensen N."/>
            <person name="Bonometti L."/>
            <person name="Westerberg I."/>
            <person name="Brannstrom I.O."/>
            <person name="Guillou S."/>
            <person name="Cros-Aarteil S."/>
            <person name="Calhoun S."/>
            <person name="Haridas S."/>
            <person name="Kuo A."/>
            <person name="Mondo S."/>
            <person name="Pangilinan J."/>
            <person name="Riley R."/>
            <person name="Labutti K."/>
            <person name="Andreopoulos B."/>
            <person name="Lipzen A."/>
            <person name="Chen C."/>
            <person name="Yanf M."/>
            <person name="Daum C."/>
            <person name="Ng V."/>
            <person name="Clum A."/>
            <person name="Steindorff A."/>
            <person name="Ohm R."/>
            <person name="Martin F."/>
            <person name="Silar P."/>
            <person name="Natvig D."/>
            <person name="Lalanne C."/>
            <person name="Gautier V."/>
            <person name="Ament-Velasquez S.L."/>
            <person name="Kruys A."/>
            <person name="Hutchinson M.I."/>
            <person name="Powell A.J."/>
            <person name="Barry K."/>
            <person name="Miller A.N."/>
            <person name="Grigoriev I.V."/>
            <person name="Debuchy R."/>
            <person name="Gladieux P."/>
            <person name="Thoren M.H."/>
            <person name="Johannesson H."/>
        </authorList>
    </citation>
    <scope>NUCLEOTIDE SEQUENCE</scope>
    <source>
        <strain evidence="3">8032-3</strain>
    </source>
</reference>
<feature type="compositionally biased region" description="Pro residues" evidence="1">
    <location>
        <begin position="43"/>
        <end position="52"/>
    </location>
</feature>
<dbReference type="Proteomes" id="UP001244011">
    <property type="component" value="Unassembled WGS sequence"/>
</dbReference>
<dbReference type="Pfam" id="PF13391">
    <property type="entry name" value="HNH_2"/>
    <property type="match status" value="1"/>
</dbReference>
<protein>
    <recommendedName>
        <fullName evidence="2">HNH nuclease domain-containing protein</fullName>
    </recommendedName>
</protein>
<comment type="caution">
    <text evidence="3">The sequence shown here is derived from an EMBL/GenBank/DDBJ whole genome shotgun (WGS) entry which is preliminary data.</text>
</comment>